<dbReference type="GO" id="GO:0016323">
    <property type="term" value="C:basolateral plasma membrane"/>
    <property type="evidence" value="ECO:0007669"/>
    <property type="project" value="TreeGrafter"/>
</dbReference>
<dbReference type="GO" id="GO:1904273">
    <property type="term" value="P:L-alanine import across plasma membrane"/>
    <property type="evidence" value="ECO:0007669"/>
    <property type="project" value="TreeGrafter"/>
</dbReference>
<proteinExistence type="predicted"/>
<keyword evidence="4" id="KW-1185">Reference proteome</keyword>
<dbReference type="GO" id="GO:0015173">
    <property type="term" value="F:aromatic amino acid transmembrane transporter activity"/>
    <property type="evidence" value="ECO:0007669"/>
    <property type="project" value="TreeGrafter"/>
</dbReference>
<evidence type="ECO:0000313" key="4">
    <source>
        <dbReference type="Proteomes" id="UP001347796"/>
    </source>
</evidence>
<dbReference type="AlphaFoldDB" id="A0AAN8PRY1"/>
<dbReference type="PANTHER" id="PTHR46673:SF1">
    <property type="entry name" value="4F2 CELL-SURFACE ANTIGEN HEAVY CHAIN"/>
    <property type="match status" value="1"/>
</dbReference>
<dbReference type="PANTHER" id="PTHR46673">
    <property type="entry name" value="4F2 CELL-SURFACE ANTIGEN HEAVY CHAIN"/>
    <property type="match status" value="1"/>
</dbReference>
<dbReference type="GO" id="GO:1903801">
    <property type="term" value="P:L-leucine import across plasma membrane"/>
    <property type="evidence" value="ECO:0007669"/>
    <property type="project" value="TreeGrafter"/>
</dbReference>
<gene>
    <name evidence="3" type="ORF">SNE40_010719</name>
</gene>
<evidence type="ECO:0000256" key="1">
    <source>
        <dbReference type="SAM" id="Phobius"/>
    </source>
</evidence>
<dbReference type="GO" id="GO:0015180">
    <property type="term" value="F:L-alanine transmembrane transporter activity"/>
    <property type="evidence" value="ECO:0007669"/>
    <property type="project" value="TreeGrafter"/>
</dbReference>
<keyword evidence="1" id="KW-1133">Transmembrane helix</keyword>
<feature type="transmembrane region" description="Helical" evidence="1">
    <location>
        <begin position="85"/>
        <end position="109"/>
    </location>
</feature>
<evidence type="ECO:0000313" key="3">
    <source>
        <dbReference type="EMBL" id="KAK6183192.1"/>
    </source>
</evidence>
<protein>
    <recommendedName>
        <fullName evidence="2">Solute carrier family 3 member 2 N-terminal domain-containing protein</fullName>
    </recommendedName>
</protein>
<dbReference type="Proteomes" id="UP001347796">
    <property type="component" value="Unassembled WGS sequence"/>
</dbReference>
<organism evidence="3 4">
    <name type="scientific">Patella caerulea</name>
    <name type="common">Rayed Mediterranean limpet</name>
    <dbReference type="NCBI Taxonomy" id="87958"/>
    <lineage>
        <taxon>Eukaryota</taxon>
        <taxon>Metazoa</taxon>
        <taxon>Spiralia</taxon>
        <taxon>Lophotrochozoa</taxon>
        <taxon>Mollusca</taxon>
        <taxon>Gastropoda</taxon>
        <taxon>Patellogastropoda</taxon>
        <taxon>Patelloidea</taxon>
        <taxon>Patellidae</taxon>
        <taxon>Patella</taxon>
    </lineage>
</organism>
<accession>A0AAN8PRY1</accession>
<keyword evidence="1" id="KW-0812">Transmembrane</keyword>
<comment type="caution">
    <text evidence="3">The sequence shown here is derived from an EMBL/GenBank/DDBJ whole genome shotgun (WGS) entry which is preliminary data.</text>
</comment>
<keyword evidence="1" id="KW-0472">Membrane</keyword>
<reference evidence="3 4" key="1">
    <citation type="submission" date="2024-01" db="EMBL/GenBank/DDBJ databases">
        <title>The genome of the rayed Mediterranean limpet Patella caerulea (Linnaeus, 1758).</title>
        <authorList>
            <person name="Anh-Thu Weber A."/>
            <person name="Halstead-Nussloch G."/>
        </authorList>
    </citation>
    <scope>NUCLEOTIDE SEQUENCE [LARGE SCALE GENOMIC DNA]</scope>
    <source>
        <strain evidence="3">AATW-2023a</strain>
        <tissue evidence="3">Whole specimen</tissue>
    </source>
</reference>
<dbReference type="InterPro" id="IPR031984">
    <property type="entry name" value="SLC3A2_N"/>
</dbReference>
<evidence type="ECO:0000259" key="2">
    <source>
        <dbReference type="Pfam" id="PF16028"/>
    </source>
</evidence>
<dbReference type="GO" id="GO:0016324">
    <property type="term" value="C:apical plasma membrane"/>
    <property type="evidence" value="ECO:0007669"/>
    <property type="project" value="TreeGrafter"/>
</dbReference>
<feature type="domain" description="Solute carrier family 3 member 2 N-terminal" evidence="2">
    <location>
        <begin position="51"/>
        <end position="124"/>
    </location>
</feature>
<dbReference type="EMBL" id="JAZGQO010000007">
    <property type="protein sequence ID" value="KAK6183192.1"/>
    <property type="molecule type" value="Genomic_DNA"/>
</dbReference>
<name>A0AAN8PRY1_PATCE</name>
<dbReference type="GO" id="GO:0015190">
    <property type="term" value="F:L-leucine transmembrane transporter activity"/>
    <property type="evidence" value="ECO:0007669"/>
    <property type="project" value="TreeGrafter"/>
</dbReference>
<sequence length="139" mass="15850">MSDEITNNDEKLQLKENLESADNVNAEVDLDDSKAKFINGGKGVDTADGDVRVEIASSSDTSFTELGKDDLMKYATDPFWVRLRWILFILFWVGWVAMLAAAIVIIVLAPRCPHRPELKWYGVGRHHFKRHIIHRTGKR</sequence>
<dbReference type="GO" id="GO:0015823">
    <property type="term" value="P:phenylalanine transport"/>
    <property type="evidence" value="ECO:0007669"/>
    <property type="project" value="TreeGrafter"/>
</dbReference>
<dbReference type="InterPro" id="IPR042280">
    <property type="entry name" value="SLC3A2"/>
</dbReference>
<dbReference type="Pfam" id="PF16028">
    <property type="entry name" value="SLC3A2_N"/>
    <property type="match status" value="1"/>
</dbReference>